<dbReference type="PANTHER" id="PTHR45663">
    <property type="entry name" value="GEO12009P1"/>
    <property type="match status" value="1"/>
</dbReference>
<feature type="site" description="Deprotonates C-terminal active site Cys" evidence="8">
    <location>
        <position position="28"/>
    </location>
</feature>
<dbReference type="SUPFAM" id="SSF52833">
    <property type="entry name" value="Thioredoxin-like"/>
    <property type="match status" value="1"/>
</dbReference>
<dbReference type="PRINTS" id="PR00421">
    <property type="entry name" value="THIOREDOXIN"/>
</dbReference>
<accession>A0A059KR49</accession>
<dbReference type="PATRIC" id="fig|1286631.3.peg.413"/>
<dbReference type="InterPro" id="IPR005746">
    <property type="entry name" value="Thioredoxin"/>
</dbReference>
<evidence type="ECO:0000256" key="8">
    <source>
        <dbReference type="PIRSR" id="PIRSR000077-1"/>
    </source>
</evidence>
<dbReference type="eggNOG" id="COG3118">
    <property type="taxonomic scope" value="Bacteria"/>
</dbReference>
<dbReference type="InterPro" id="IPR036249">
    <property type="entry name" value="Thioredoxin-like_sf"/>
</dbReference>
<comment type="similarity">
    <text evidence="1 7">Belongs to the thioredoxin family.</text>
</comment>
<feature type="site" description="Contributes to redox potential value" evidence="8">
    <location>
        <position position="36"/>
    </location>
</feature>
<dbReference type="GO" id="GO:0015035">
    <property type="term" value="F:protein-disulfide reductase activity"/>
    <property type="evidence" value="ECO:0007669"/>
    <property type="project" value="UniProtKB-UniRule"/>
</dbReference>
<dbReference type="PROSITE" id="PS00194">
    <property type="entry name" value="THIOREDOXIN_1"/>
    <property type="match status" value="1"/>
</dbReference>
<keyword evidence="3" id="KW-0249">Electron transport</keyword>
<organism evidence="11 12">
    <name type="scientific">Sphaerotilus natans subsp. natans DSM 6575</name>
    <dbReference type="NCBI Taxonomy" id="1286631"/>
    <lineage>
        <taxon>Bacteria</taxon>
        <taxon>Pseudomonadati</taxon>
        <taxon>Pseudomonadota</taxon>
        <taxon>Betaproteobacteria</taxon>
        <taxon>Burkholderiales</taxon>
        <taxon>Sphaerotilaceae</taxon>
        <taxon>Sphaerotilus</taxon>
    </lineage>
</organism>
<dbReference type="InterPro" id="IPR013766">
    <property type="entry name" value="Thioredoxin_domain"/>
</dbReference>
<dbReference type="PROSITE" id="PS51352">
    <property type="entry name" value="THIOREDOXIN_2"/>
    <property type="match status" value="1"/>
</dbReference>
<evidence type="ECO:0000256" key="1">
    <source>
        <dbReference type="ARBA" id="ARBA00008987"/>
    </source>
</evidence>
<dbReference type="GO" id="GO:0005829">
    <property type="term" value="C:cytosol"/>
    <property type="evidence" value="ECO:0007669"/>
    <property type="project" value="TreeGrafter"/>
</dbReference>
<feature type="site" description="Contributes to redox potential value" evidence="8">
    <location>
        <position position="35"/>
    </location>
</feature>
<sequence>MSSDLIKHISDASFEADVLNANLPVLVDFWAEWCGPCKMIAPALDALAGELNGQVLITKMNVDDNRDVPARFGIRGIPTLMIFKGGDLAATKVGALNKAQLTDFIKSNL</sequence>
<keyword evidence="12" id="KW-1185">Reference proteome</keyword>
<protein>
    <recommendedName>
        <fullName evidence="6 7">Thioredoxin</fullName>
    </recommendedName>
</protein>
<evidence type="ECO:0000256" key="4">
    <source>
        <dbReference type="ARBA" id="ARBA00023157"/>
    </source>
</evidence>
<dbReference type="Gene3D" id="3.40.30.10">
    <property type="entry name" value="Glutaredoxin"/>
    <property type="match status" value="1"/>
</dbReference>
<dbReference type="PIRSF" id="PIRSF000077">
    <property type="entry name" value="Thioredoxin"/>
    <property type="match status" value="1"/>
</dbReference>
<evidence type="ECO:0000313" key="12">
    <source>
        <dbReference type="Proteomes" id="UP000026714"/>
    </source>
</evidence>
<dbReference type="InterPro" id="IPR017937">
    <property type="entry name" value="Thioredoxin_CS"/>
</dbReference>
<comment type="caution">
    <text evidence="11">The sequence shown here is derived from an EMBL/GenBank/DDBJ whole genome shotgun (WGS) entry which is preliminary data.</text>
</comment>
<dbReference type="EMBL" id="AZRA01000009">
    <property type="protein sequence ID" value="KDB53957.1"/>
    <property type="molecule type" value="Genomic_DNA"/>
</dbReference>
<gene>
    <name evidence="11" type="ORF">X805_04190</name>
</gene>
<feature type="domain" description="Thioredoxin" evidence="10">
    <location>
        <begin position="3"/>
        <end position="109"/>
    </location>
</feature>
<dbReference type="Pfam" id="PF00085">
    <property type="entry name" value="Thioredoxin"/>
    <property type="match status" value="1"/>
</dbReference>
<dbReference type="FunFam" id="3.40.30.10:FF:000001">
    <property type="entry name" value="Thioredoxin"/>
    <property type="match status" value="1"/>
</dbReference>
<dbReference type="NCBIfam" id="NF006898">
    <property type="entry name" value="PRK09381.1"/>
    <property type="match status" value="1"/>
</dbReference>
<dbReference type="RefSeq" id="WP_037477699.1">
    <property type="nucleotide sequence ID" value="NZ_AZRA01000009.1"/>
</dbReference>
<name>A0A059KR49_9BURK</name>
<dbReference type="PANTHER" id="PTHR45663:SF11">
    <property type="entry name" value="GEO12009P1"/>
    <property type="match status" value="1"/>
</dbReference>
<dbReference type="CDD" id="cd02947">
    <property type="entry name" value="TRX_family"/>
    <property type="match status" value="1"/>
</dbReference>
<evidence type="ECO:0000313" key="11">
    <source>
        <dbReference type="EMBL" id="KDB53957.1"/>
    </source>
</evidence>
<evidence type="ECO:0000256" key="9">
    <source>
        <dbReference type="PIRSR" id="PIRSR000077-4"/>
    </source>
</evidence>
<feature type="disulfide bond" description="Redox-active" evidence="9">
    <location>
        <begin position="34"/>
        <end position="37"/>
    </location>
</feature>
<evidence type="ECO:0000256" key="3">
    <source>
        <dbReference type="ARBA" id="ARBA00022982"/>
    </source>
</evidence>
<evidence type="ECO:0000256" key="7">
    <source>
        <dbReference type="PIRNR" id="PIRNR000077"/>
    </source>
</evidence>
<feature type="active site" description="Nucleophile" evidence="8">
    <location>
        <position position="37"/>
    </location>
</feature>
<dbReference type="GO" id="GO:0045454">
    <property type="term" value="P:cell redox homeostasis"/>
    <property type="evidence" value="ECO:0007669"/>
    <property type="project" value="TreeGrafter"/>
</dbReference>
<reference evidence="11 12" key="1">
    <citation type="journal article" date="2014" name="FEMS Microbiol. Ecol.">
        <title>Sphaerotilus natans encrusted with nanoball-shaped Fe(III) oxide minerals formed by nitrate-reducing mixotrophic Fe(II) oxidation.</title>
        <authorList>
            <person name="Park S."/>
            <person name="Kim D.H."/>
            <person name="Lee J.H."/>
            <person name="Hur H.G."/>
        </authorList>
    </citation>
    <scope>NUCLEOTIDE SEQUENCE [LARGE SCALE GENOMIC DNA]</scope>
    <source>
        <strain evidence="11 12">DSM 6575</strain>
    </source>
</reference>
<dbReference type="STRING" id="34103.SAMN05421778_12745"/>
<evidence type="ECO:0000256" key="5">
    <source>
        <dbReference type="ARBA" id="ARBA00023284"/>
    </source>
</evidence>
<keyword evidence="5 9" id="KW-0676">Redox-active center</keyword>
<dbReference type="AlphaFoldDB" id="A0A059KR49"/>
<evidence type="ECO:0000259" key="10">
    <source>
        <dbReference type="PROSITE" id="PS51352"/>
    </source>
</evidence>
<evidence type="ECO:0000256" key="2">
    <source>
        <dbReference type="ARBA" id="ARBA00022448"/>
    </source>
</evidence>
<keyword evidence="4 9" id="KW-1015">Disulfide bond</keyword>
<keyword evidence="2" id="KW-0813">Transport</keyword>
<feature type="active site" description="Nucleophile" evidence="8">
    <location>
        <position position="34"/>
    </location>
</feature>
<dbReference type="Proteomes" id="UP000026714">
    <property type="component" value="Unassembled WGS sequence"/>
</dbReference>
<evidence type="ECO:0000256" key="6">
    <source>
        <dbReference type="NCBIfam" id="TIGR01068"/>
    </source>
</evidence>
<proteinExistence type="inferred from homology"/>
<dbReference type="NCBIfam" id="TIGR01068">
    <property type="entry name" value="thioredoxin"/>
    <property type="match status" value="1"/>
</dbReference>